<organism evidence="2 3">
    <name type="scientific">Pseudoalteromonas rhizosphaerae</name>
    <dbReference type="NCBI Taxonomy" id="2518973"/>
    <lineage>
        <taxon>Bacteria</taxon>
        <taxon>Pseudomonadati</taxon>
        <taxon>Pseudomonadota</taxon>
        <taxon>Gammaproteobacteria</taxon>
        <taxon>Alteromonadales</taxon>
        <taxon>Pseudoalteromonadaceae</taxon>
        <taxon>Pseudoalteromonas</taxon>
    </lineage>
</organism>
<gene>
    <name evidence="2" type="ORF">ACI2JU_01120</name>
</gene>
<keyword evidence="1" id="KW-1133">Transmembrane helix</keyword>
<keyword evidence="3" id="KW-1185">Reference proteome</keyword>
<keyword evidence="1" id="KW-0812">Transmembrane</keyword>
<name>A0ABW8KTD9_9GAMM</name>
<feature type="transmembrane region" description="Helical" evidence="1">
    <location>
        <begin position="12"/>
        <end position="34"/>
    </location>
</feature>
<evidence type="ECO:0000256" key="1">
    <source>
        <dbReference type="SAM" id="Phobius"/>
    </source>
</evidence>
<keyword evidence="1" id="KW-0472">Membrane</keyword>
<dbReference type="EMBL" id="JBJDOT010000001">
    <property type="protein sequence ID" value="MFK3862493.1"/>
    <property type="molecule type" value="Genomic_DNA"/>
</dbReference>
<sequence>MNSDKFFKWVWNLNGIILLVGVLIATALISVQLVTTVFNDNDVEPPALNLADDKNEEEKWRLGYPRRVGETDFYYIELESEKLTVEADTERGLGQVVENFSGSSYYKNRPTRSKNVMFINGKTNYANWLFDTTDQLITDISPLYLSEFDSQSKAAGIAYHVIKNDTNNDGLLSNEDKSTFALSKIDGSGYSEVLTGYDRILEHAVNEQGNLFMLFIDNAEVFSMLVDLTTFKVIDKRQLPKVGGL</sequence>
<comment type="caution">
    <text evidence="2">The sequence shown here is derived from an EMBL/GenBank/DDBJ whole genome shotgun (WGS) entry which is preliminary data.</text>
</comment>
<accession>A0ABW8KTD9</accession>
<dbReference type="RefSeq" id="WP_182718118.1">
    <property type="nucleotide sequence ID" value="NZ_JBJDOT010000001.1"/>
</dbReference>
<proteinExistence type="predicted"/>
<evidence type="ECO:0000313" key="2">
    <source>
        <dbReference type="EMBL" id="MFK3862493.1"/>
    </source>
</evidence>
<dbReference type="Proteomes" id="UP001620262">
    <property type="component" value="Unassembled WGS sequence"/>
</dbReference>
<evidence type="ECO:0000313" key="3">
    <source>
        <dbReference type="Proteomes" id="UP001620262"/>
    </source>
</evidence>
<reference evidence="2 3" key="1">
    <citation type="submission" date="2024-11" db="EMBL/GenBank/DDBJ databases">
        <title>The Natural Products Discovery Center: Release of the First 8490 Sequenced Strains for Exploring Actinobacteria Biosynthetic Diversity.</title>
        <authorList>
            <person name="Kalkreuter E."/>
            <person name="Kautsar S.A."/>
            <person name="Yang D."/>
            <person name="Bader C.D."/>
            <person name="Teijaro C.N."/>
            <person name="Fluegel L."/>
            <person name="Davis C.M."/>
            <person name="Simpson J.R."/>
            <person name="Lauterbach L."/>
            <person name="Steele A.D."/>
            <person name="Gui C."/>
            <person name="Meng S."/>
            <person name="Li G."/>
            <person name="Viehrig K."/>
            <person name="Ye F."/>
            <person name="Su P."/>
            <person name="Kiefer A.F."/>
            <person name="Nichols A."/>
            <person name="Cepeda A.J."/>
            <person name="Yan W."/>
            <person name="Fan B."/>
            <person name="Jiang Y."/>
            <person name="Adhikari A."/>
            <person name="Zheng C.-J."/>
            <person name="Schuster L."/>
            <person name="Cowan T.M."/>
            <person name="Smanski M.J."/>
            <person name="Chevrette M.G."/>
            <person name="De Carvalho L.P.S."/>
            <person name="Shen B."/>
        </authorList>
    </citation>
    <scope>NUCLEOTIDE SEQUENCE [LARGE SCALE GENOMIC DNA]</scope>
    <source>
        <strain evidence="2 3">NPDC078403</strain>
    </source>
</reference>
<protein>
    <submittedName>
        <fullName evidence="2">Uncharacterized protein</fullName>
    </submittedName>
</protein>